<dbReference type="InterPro" id="IPR042197">
    <property type="entry name" value="Apaf_helical"/>
</dbReference>
<sequence length="1285" mass="147824">MALMTSKGASSCSFSHQYNNFDVFLSFRGEDTYHGFTGQLYDALCQWGIHTFIDNNLPREEQISAQIFKTIESSMISIIVFSENYASSTWCLDELVKIVECKKNGQLMRPIFYNVDPSEVRNQKGKFGEALAKHEENFKNNKKVQSWRKALYEVANISGWHYKHNCSEFEFIQEIVKEISNSKLNHTPLFVARYPVGINYRVESIKLLLDIGSNDVRMVGMYGPGGVGKTTLAKAIYNMVYALFEGSSFLENVTDRFGIFNGGIQLQETFLYEILGDINVKVSNVSRGINLIREKLCSKRILLILDDVDKLDQIEILIGQCDFLAPGSRIIITTRDKHLLASFGKGLSTYEVKELDDHEALELFSLHAFQRNKPNEEYSKFTDQVICYAKGIPLALAIIGANLYGRNEMEWKSTLDKYERIPNREIQQILQISYEGLDETEQDIFLDIACFFKGFFKNYVVDILNSCNLYPIIGIQRLTEKCLITIDRHDKLWMHDLVQQMGREIVRQESPKVPGIRSRLWCYEDAFEVLTENMGSEKIRGMMICTLERAKLQLEAKSFEKMKKLKFLIVANVDICGDIEYLPNELRLLDWPEFPLSTLPPNFHPQKLIALNMPQSQVVLDKILKMGQFKNLTYMNFHSCQYITKLSDLSITTPNIKQLNLNECRNLVEVHDSVGCLDKLEKLELYNCTELRILPSFLMMKSLNHLDIYMCTRLEKFPDIPYEMDGLKYLTFVGTAIRELPPSFGNLTGLETLHLGSGILPSSVYGLHLRTLFISGDVKFLKDVEIDRPVLCNYDDGFSKYRFRSSLKFLALYFSKNSSEIDFILTSCCPLSLIRLSLGSDDFTLPESIIKFNRLCWLEISDCYYLQEIPKLPETLRGVDASNCFSLNSKSLSKLLIKFGRILELPQNVACLDVRGDIIMDSQSSSRLSHQTDLSSWVSPSKFSEFEAEFRKSKYWLRGYYDDEPPCEYHVVVPGNQIPEWFNHQSVESSISLWVGPEFPTFALCLAFSRAGEDEYGYVCVVDIFTNGHKQTLLKKFFCRMRCDHLWFYGVSHNQLQQDFRNLIQGDQNHVKISCKISCWTDETGGEISPTIARMGVHVKCICGLHNSFISHENHDELVQPRGNRISKRIVHQRLKPFLPRGCRFILRKLYHTLCPTQSASGQPLLKARKISNKRKRPLVAGTQYFLYRLFKATSVKNFTSLVIRTWNIFLMGSLEWSFIGLIQSMKITKRAKKTNICADCDSSSILSIFMLDHLEVQLDRNKASMNFDELYLIYARATSDGRYC</sequence>
<dbReference type="Pfam" id="PF23282">
    <property type="entry name" value="WHD_ROQ1"/>
    <property type="match status" value="1"/>
</dbReference>
<dbReference type="InterPro" id="IPR000157">
    <property type="entry name" value="TIR_dom"/>
</dbReference>
<dbReference type="InterPro" id="IPR036390">
    <property type="entry name" value="WH_DNA-bd_sf"/>
</dbReference>
<dbReference type="PANTHER" id="PTHR11017">
    <property type="entry name" value="LEUCINE-RICH REPEAT-CONTAINING PROTEIN"/>
    <property type="match status" value="1"/>
</dbReference>
<dbReference type="Proteomes" id="UP000594261">
    <property type="component" value="Chromosome 3"/>
</dbReference>
<keyword evidence="2" id="KW-0433">Leucine-rich repeat</keyword>
<evidence type="ECO:0000256" key="2">
    <source>
        <dbReference type="ARBA" id="ARBA00022614"/>
    </source>
</evidence>
<dbReference type="Pfam" id="PF01582">
    <property type="entry name" value="TIR"/>
    <property type="match status" value="1"/>
</dbReference>
<evidence type="ECO:0000313" key="10">
    <source>
        <dbReference type="Proteomes" id="UP000594261"/>
    </source>
</evidence>
<dbReference type="InterPro" id="IPR045344">
    <property type="entry name" value="C-JID"/>
</dbReference>
<dbReference type="EC" id="3.2.2.6" evidence="1"/>
<dbReference type="SUPFAM" id="SSF52540">
    <property type="entry name" value="P-loop containing nucleoside triphosphate hydrolases"/>
    <property type="match status" value="1"/>
</dbReference>
<accession>A0A7N2L5M9</accession>
<dbReference type="InParanoid" id="A0A7N2L5M9"/>
<dbReference type="InterPro" id="IPR003593">
    <property type="entry name" value="AAA+_ATPase"/>
</dbReference>
<dbReference type="GO" id="GO:0043531">
    <property type="term" value="F:ADP binding"/>
    <property type="evidence" value="ECO:0007669"/>
    <property type="project" value="InterPro"/>
</dbReference>
<dbReference type="InterPro" id="IPR002182">
    <property type="entry name" value="NB-ARC"/>
</dbReference>
<dbReference type="InterPro" id="IPR044974">
    <property type="entry name" value="Disease_R_plants"/>
</dbReference>
<dbReference type="Gene3D" id="3.40.50.300">
    <property type="entry name" value="P-loop containing nucleotide triphosphate hydrolases"/>
    <property type="match status" value="1"/>
</dbReference>
<keyword evidence="10" id="KW-1185">Reference proteome</keyword>
<comment type="catalytic activity">
    <reaction evidence="7">
        <text>NAD(+) + H2O = ADP-D-ribose + nicotinamide + H(+)</text>
        <dbReference type="Rhea" id="RHEA:16301"/>
        <dbReference type="ChEBI" id="CHEBI:15377"/>
        <dbReference type="ChEBI" id="CHEBI:15378"/>
        <dbReference type="ChEBI" id="CHEBI:17154"/>
        <dbReference type="ChEBI" id="CHEBI:57540"/>
        <dbReference type="ChEBI" id="CHEBI:57967"/>
        <dbReference type="EC" id="3.2.2.6"/>
    </reaction>
    <physiologicalReaction direction="left-to-right" evidence="7">
        <dbReference type="Rhea" id="RHEA:16302"/>
    </physiologicalReaction>
</comment>
<evidence type="ECO:0000256" key="4">
    <source>
        <dbReference type="ARBA" id="ARBA00022801"/>
    </source>
</evidence>
<keyword evidence="6" id="KW-0520">NAD</keyword>
<evidence type="ECO:0000256" key="3">
    <source>
        <dbReference type="ARBA" id="ARBA00022737"/>
    </source>
</evidence>
<protein>
    <recommendedName>
        <fullName evidence="1">ADP-ribosyl cyclase/cyclic ADP-ribose hydrolase</fullName>
        <ecNumber evidence="1">3.2.2.6</ecNumber>
    </recommendedName>
</protein>
<dbReference type="InterPro" id="IPR027417">
    <property type="entry name" value="P-loop_NTPase"/>
</dbReference>
<dbReference type="InterPro" id="IPR058546">
    <property type="entry name" value="RPS4B/Roq1-like_LRR"/>
</dbReference>
<reference evidence="9 10" key="1">
    <citation type="journal article" date="2016" name="G3 (Bethesda)">
        <title>First Draft Assembly and Annotation of the Genome of a California Endemic Oak Quercus lobata Nee (Fagaceae).</title>
        <authorList>
            <person name="Sork V.L."/>
            <person name="Fitz-Gibbon S.T."/>
            <person name="Puiu D."/>
            <person name="Crepeau M."/>
            <person name="Gugger P.F."/>
            <person name="Sherman R."/>
            <person name="Stevens K."/>
            <person name="Langley C.H."/>
            <person name="Pellegrini M."/>
            <person name="Salzberg S.L."/>
        </authorList>
    </citation>
    <scope>NUCLEOTIDE SEQUENCE [LARGE SCALE GENOMIC DNA]</scope>
    <source>
        <strain evidence="9 10">cv. SW786</strain>
    </source>
</reference>
<dbReference type="EnsemblPlants" id="QL03p017024:mrna">
    <property type="protein sequence ID" value="QL03p017024:mrna"/>
    <property type="gene ID" value="QL03p017024"/>
</dbReference>
<evidence type="ECO:0000256" key="6">
    <source>
        <dbReference type="ARBA" id="ARBA00023027"/>
    </source>
</evidence>
<keyword evidence="3" id="KW-0677">Repeat</keyword>
<dbReference type="InterPro" id="IPR058192">
    <property type="entry name" value="WHD_ROQ1-like"/>
</dbReference>
<feature type="domain" description="TIR" evidence="8">
    <location>
        <begin position="19"/>
        <end position="183"/>
    </location>
</feature>
<evidence type="ECO:0000256" key="7">
    <source>
        <dbReference type="ARBA" id="ARBA00047304"/>
    </source>
</evidence>
<dbReference type="GO" id="GO:0061809">
    <property type="term" value="F:NAD+ nucleosidase activity, cyclic ADP-ribose generating"/>
    <property type="evidence" value="ECO:0007669"/>
    <property type="project" value="UniProtKB-EC"/>
</dbReference>
<dbReference type="EMBL" id="LRBV02000003">
    <property type="status" value="NOT_ANNOTATED_CDS"/>
    <property type="molecule type" value="Genomic_DNA"/>
</dbReference>
<evidence type="ECO:0000256" key="1">
    <source>
        <dbReference type="ARBA" id="ARBA00011982"/>
    </source>
</evidence>
<dbReference type="SMART" id="SM00255">
    <property type="entry name" value="TIR"/>
    <property type="match status" value="1"/>
</dbReference>
<dbReference type="Gene3D" id="1.10.8.430">
    <property type="entry name" value="Helical domain of apoptotic protease-activating factors"/>
    <property type="match status" value="1"/>
</dbReference>
<dbReference type="GO" id="GO:0006952">
    <property type="term" value="P:defense response"/>
    <property type="evidence" value="ECO:0007669"/>
    <property type="project" value="UniProtKB-KW"/>
</dbReference>
<dbReference type="Gene3D" id="3.80.10.10">
    <property type="entry name" value="Ribonuclease Inhibitor"/>
    <property type="match status" value="2"/>
</dbReference>
<dbReference type="Pfam" id="PF23286">
    <property type="entry name" value="LRR_13"/>
    <property type="match status" value="1"/>
</dbReference>
<dbReference type="SUPFAM" id="SSF52058">
    <property type="entry name" value="L domain-like"/>
    <property type="match status" value="1"/>
</dbReference>
<evidence type="ECO:0000256" key="5">
    <source>
        <dbReference type="ARBA" id="ARBA00022821"/>
    </source>
</evidence>
<keyword evidence="4" id="KW-0378">Hydrolase</keyword>
<dbReference type="FunFam" id="3.40.50.10140:FF:000007">
    <property type="entry name" value="Disease resistance protein (TIR-NBS-LRR class)"/>
    <property type="match status" value="1"/>
</dbReference>
<dbReference type="GO" id="GO:0007165">
    <property type="term" value="P:signal transduction"/>
    <property type="evidence" value="ECO:0007669"/>
    <property type="project" value="InterPro"/>
</dbReference>
<evidence type="ECO:0000313" key="9">
    <source>
        <dbReference type="EnsemblPlants" id="QL03p017024:mrna"/>
    </source>
</evidence>
<organism evidence="9 10">
    <name type="scientific">Quercus lobata</name>
    <name type="common">Valley oak</name>
    <dbReference type="NCBI Taxonomy" id="97700"/>
    <lineage>
        <taxon>Eukaryota</taxon>
        <taxon>Viridiplantae</taxon>
        <taxon>Streptophyta</taxon>
        <taxon>Embryophyta</taxon>
        <taxon>Tracheophyta</taxon>
        <taxon>Spermatophyta</taxon>
        <taxon>Magnoliopsida</taxon>
        <taxon>eudicotyledons</taxon>
        <taxon>Gunneridae</taxon>
        <taxon>Pentapetalae</taxon>
        <taxon>rosids</taxon>
        <taxon>fabids</taxon>
        <taxon>Fagales</taxon>
        <taxon>Fagaceae</taxon>
        <taxon>Quercus</taxon>
    </lineage>
</organism>
<keyword evidence="5" id="KW-0611">Plant defense</keyword>
<proteinExistence type="predicted"/>
<dbReference type="PRINTS" id="PR00364">
    <property type="entry name" value="DISEASERSIST"/>
</dbReference>
<dbReference type="Pfam" id="PF00931">
    <property type="entry name" value="NB-ARC"/>
    <property type="match status" value="1"/>
</dbReference>
<dbReference type="SUPFAM" id="SSF46785">
    <property type="entry name" value="Winged helix' DNA-binding domain"/>
    <property type="match status" value="1"/>
</dbReference>
<dbReference type="Gramene" id="QL03p017024:mrna">
    <property type="protein sequence ID" value="QL03p017024:mrna"/>
    <property type="gene ID" value="QL03p017024"/>
</dbReference>
<dbReference type="SMART" id="SM00382">
    <property type="entry name" value="AAA"/>
    <property type="match status" value="1"/>
</dbReference>
<evidence type="ECO:0000259" key="8">
    <source>
        <dbReference type="PROSITE" id="PS50104"/>
    </source>
</evidence>
<reference evidence="9" key="2">
    <citation type="submission" date="2021-01" db="UniProtKB">
        <authorList>
            <consortium name="EnsemblPlants"/>
        </authorList>
    </citation>
    <scope>IDENTIFICATION</scope>
</reference>
<dbReference type="SUPFAM" id="SSF52200">
    <property type="entry name" value="Toll/Interleukin receptor TIR domain"/>
    <property type="match status" value="1"/>
</dbReference>
<dbReference type="Pfam" id="PF20160">
    <property type="entry name" value="C-JID"/>
    <property type="match status" value="1"/>
</dbReference>
<name>A0A7N2L5M9_QUELO</name>
<dbReference type="PANTHER" id="PTHR11017:SF570">
    <property type="entry name" value="DISEASE RESISTANCE PROTEIN (TIR-NBS CLASS)-RELATED"/>
    <property type="match status" value="1"/>
</dbReference>
<dbReference type="InterPro" id="IPR035897">
    <property type="entry name" value="Toll_tir_struct_dom_sf"/>
</dbReference>
<dbReference type="PROSITE" id="PS50104">
    <property type="entry name" value="TIR"/>
    <property type="match status" value="1"/>
</dbReference>
<dbReference type="Gene3D" id="3.40.50.10140">
    <property type="entry name" value="Toll/interleukin-1 receptor homology (TIR) domain"/>
    <property type="match status" value="1"/>
</dbReference>
<dbReference type="InterPro" id="IPR032675">
    <property type="entry name" value="LRR_dom_sf"/>
</dbReference>